<evidence type="ECO:0000256" key="3">
    <source>
        <dbReference type="ARBA" id="ARBA00005739"/>
    </source>
</evidence>
<dbReference type="GO" id="GO:0070628">
    <property type="term" value="F:proteasome binding"/>
    <property type="evidence" value="ECO:0007669"/>
    <property type="project" value="InterPro"/>
</dbReference>
<dbReference type="GO" id="GO:0005634">
    <property type="term" value="C:nucleus"/>
    <property type="evidence" value="ECO:0007669"/>
    <property type="project" value="UniProtKB-SubCell"/>
</dbReference>
<dbReference type="Pfam" id="PF11919">
    <property type="entry name" value="PSME4_C"/>
    <property type="match status" value="1"/>
</dbReference>
<dbReference type="InterPro" id="IPR032372">
    <property type="entry name" value="Blm10_N"/>
</dbReference>
<evidence type="ECO:0000256" key="8">
    <source>
        <dbReference type="ARBA" id="ARBA00023242"/>
    </source>
</evidence>
<feature type="region of interest" description="Disordered" evidence="9">
    <location>
        <begin position="114"/>
        <end position="143"/>
    </location>
</feature>
<dbReference type="InterPro" id="IPR035309">
    <property type="entry name" value="PSME4"/>
</dbReference>
<keyword evidence="15" id="KW-1185">Reference proteome</keyword>
<keyword evidence="6" id="KW-0227">DNA damage</keyword>
<dbReference type="EMBL" id="CANTUO010000002">
    <property type="protein sequence ID" value="CAI5758273.1"/>
    <property type="molecule type" value="Genomic_DNA"/>
</dbReference>
<feature type="domain" description="Proteasome activator complex subunit 4 C-terminal" evidence="10">
    <location>
        <begin position="1891"/>
        <end position="1979"/>
    </location>
</feature>
<dbReference type="InterPro" id="IPR016024">
    <property type="entry name" value="ARM-type_fold"/>
</dbReference>
<evidence type="ECO:0000313" key="15">
    <source>
        <dbReference type="Proteomes" id="UP001152885"/>
    </source>
</evidence>
<evidence type="ECO:0000256" key="1">
    <source>
        <dbReference type="ARBA" id="ARBA00004123"/>
    </source>
</evidence>
<dbReference type="Pfam" id="PF16547">
    <property type="entry name" value="BLM10_N"/>
    <property type="match status" value="1"/>
</dbReference>
<feature type="compositionally biased region" description="Polar residues" evidence="9">
    <location>
        <begin position="988"/>
        <end position="1007"/>
    </location>
</feature>
<sequence>MDRRPSYNTIAQSREEFYNLDYPNTIDKLKFDVSSRFYSRSKQRTLNLTKLLPYNVESEQDKAKFLSHIVSHLYIAIKTLDIQGVLSVSAKDLANIKEISDVDMTMETDLFEGSYDSDESMESEVFDEEGENDTETTSQHKKSPKSAAVVNVRTWTHELLVWMKMKYDMPISLRISLVRVYYALCLTRGQSINMKLYVKVFEILTKNYRDLYKYGLRLEHEDLLQEFLNLFPSVNPSIINYEKKDQKQLSRLATRASYFFDKSCLPYLYKQIGCHFSSTSLLVMTCFSMLPNFFNESIDENDIRYYIGSFFYMWMKINKIQGFDAQVTSRLGAMSMAALAENVRLGEYGIYTKEQMEFLFNTLLNSLSIMNRKYSSHKLKYFHGYASAIVYSISSSSNEIIQHLKTLVNAIESYVHPSNTGDWTRPISKLVIAFVYQFHKRYNSENQPKETLFELSTETKLTKSIVKEFVNIFLPVVKIGIQSKSESATDDYIAALQLLGLLDPEYVLENTLLDIYESLEGVIATHRVSIALRALGALSRVLVSTPIYRVHVTRLLSLAIPGIDSNDLGKTVVTFEFFSAIANYTPIYDLTEGEGNPSLALEFTQEHLEHLRRKIYNDVEFPIDEQLEIDALKSSTSAYRELISSLLQKLFTLFENLPDPEKSSSFESDLSRVLPKYLFIIFESISDDLFKGFKNEFFDFIFNNTYHLASTAVADICGGIVKRAPKCFKKHARLLMEKIREEIDENGAGKSQEVVSKDHALEWYLTILGECVGNAGSQITSMEDLRSFSFYLMDNVRGVLSYQSNYFINQVLQTVTKIRLLESRLISPEYQKNFGITEKCWGGFWNQDFRFSKENTTFQWFIPDEKDVTFAIDFFNSHVSKALDGIKGIIDTHDSNIKATTKSLEDLKAYLASLSYCLSGVSFLLDPCFEEYIPKSTESIQQRLQLLKQIRENKGSTQKDIVYDMEQIINDLEESFSPDTSKIEETPSRPSSVELDNSPVESGRNTPQIEGFAVNTNPVLTFRERSLYTSNYFFKEKTDLYFKVHKIRSLIGKCLQVVYNFLIDNFGDNIKVFESYLQVIQVWFANVGRERSLGPSNATISYAYLCYTQTINRMRKPFTRIAIGARLESYQSFRLAFHATPRTETSLDKALLEKLTKLSVSTYSNLAAMAQSNLIEAIKRVTGAYNIIVKTGFKELEEALKNGKPKKIESCLKLFHVKKIKSKLQLDVNYIQRYVDLLHQCFKVDDSDVQKIANSLYSGVKHFFLPSSVCIIKSIEMIRPPDPYIDLEIQALQLAKDKKRRQFFETWEKLQDKIINYKCSHWKTTLINLELLEHLQSHFSIQTRKESLNLLLEEAINDHPVISRLALQGITRGISKLIYLSSYDYDLKNAFDLYYKTQVRTIDTSDSYFETFKKEMNKPTYFVDTKPDVGWLFWNSTLTVSDTKKVELKPKDFNVAQLNIDKEWFSKVVKSWITDAETHSSFQIGDVFLSATVTFLISYGWIPLKFTELFEIIEQVYVFDEKSSHLVVSELISGILIASKYLTPEMEEQRDNFIAPFLTRIFDDVSPDTSGVWTVFLLWNPSHTDSRRYKNISDIILTFKSSDSPFKESSRLSYIRSMISSISWRLGDPEKYLDLCLQNLNHRYATVRNEVGNLMAVLSLIYYVQSIDSSEKFLTQKHPLYRDSIFIANVGKIFDQVEIWRKEVIHLSPQEILNTNYIYAATTVLQWLRQQLNTNFCIMFEQFLDYVVPFLLNLIDLKEVCQLGNIDPITVLKKLSQIPFTNLEKVINILSISNLNLIQTLVFGEFMETVYFKNLFKLTLEQREKVFELCNSRLSHKSVEVREAAAESLSGLIHISPNIETFVNNLSKEFTKELDKTRRNKSKGFTNDDIIKLHGATLGLGALVHAFAFQSPPPPWVPEILTTIANKCTGLPGVIGKTAKESLGKFKKNRQDSWHIDSKIFSEEQIQDLEGVLWKSYFI</sequence>
<protein>
    <recommendedName>
        <fullName evidence="16">Proteasome activator subunit 4</fullName>
    </recommendedName>
</protein>
<evidence type="ECO:0000313" key="14">
    <source>
        <dbReference type="EMBL" id="CAI5758273.1"/>
    </source>
</evidence>
<keyword evidence="8" id="KW-0539">Nucleus</keyword>
<keyword evidence="4" id="KW-0963">Cytoplasm</keyword>
<feature type="compositionally biased region" description="Acidic residues" evidence="9">
    <location>
        <begin position="114"/>
        <end position="134"/>
    </location>
</feature>
<comment type="similarity">
    <text evidence="3">Belongs to the BLM10 family.</text>
</comment>
<comment type="subcellular location">
    <subcellularLocation>
        <location evidence="2">Cytoplasm</location>
    </subcellularLocation>
    <subcellularLocation>
        <location evidence="1">Nucleus</location>
    </subcellularLocation>
</comment>
<dbReference type="PANTHER" id="PTHR32170:SF3">
    <property type="entry name" value="PROTEASOME ACTIVATOR COMPLEX SUBUNIT 4"/>
    <property type="match status" value="1"/>
</dbReference>
<evidence type="ECO:0000256" key="9">
    <source>
        <dbReference type="SAM" id="MobiDB-lite"/>
    </source>
</evidence>
<dbReference type="InterPro" id="IPR021843">
    <property type="entry name" value="PSME4_C"/>
</dbReference>
<keyword evidence="5" id="KW-0677">Repeat</keyword>
<gene>
    <name evidence="14" type="ORF">CANVERA_P2787</name>
</gene>
<proteinExistence type="inferred from homology"/>
<evidence type="ECO:0000259" key="11">
    <source>
        <dbReference type="Pfam" id="PF16507"/>
    </source>
</evidence>
<feature type="domain" description="Proteasome activator complex subunit 4-like HEAT repeat-like" evidence="13">
    <location>
        <begin position="1430"/>
        <end position="1616"/>
    </location>
</feature>
<feature type="domain" description="Proteasome activator Blm10 middle HEAT repeats region" evidence="11">
    <location>
        <begin position="404"/>
        <end position="925"/>
    </location>
</feature>
<evidence type="ECO:0008006" key="16">
    <source>
        <dbReference type="Google" id="ProtNLM"/>
    </source>
</evidence>
<dbReference type="SUPFAM" id="SSF48371">
    <property type="entry name" value="ARM repeat"/>
    <property type="match status" value="2"/>
</dbReference>
<dbReference type="OrthoDB" id="17907at2759"/>
<organism evidence="14 15">
    <name type="scientific">Candida verbasci</name>
    <dbReference type="NCBI Taxonomy" id="1227364"/>
    <lineage>
        <taxon>Eukaryota</taxon>
        <taxon>Fungi</taxon>
        <taxon>Dikarya</taxon>
        <taxon>Ascomycota</taxon>
        <taxon>Saccharomycotina</taxon>
        <taxon>Pichiomycetes</taxon>
        <taxon>Debaryomycetaceae</taxon>
        <taxon>Candida/Lodderomyces clade</taxon>
        <taxon>Candida</taxon>
    </lineage>
</organism>
<dbReference type="Gene3D" id="1.10.287.2210">
    <property type="match status" value="1"/>
</dbReference>
<dbReference type="GO" id="GO:0016504">
    <property type="term" value="F:peptidase activator activity"/>
    <property type="evidence" value="ECO:0007669"/>
    <property type="project" value="InterPro"/>
</dbReference>
<dbReference type="PANTHER" id="PTHR32170">
    <property type="entry name" value="PROTEASOME ACTIVATOR COMPLEX SUBUNIT 4"/>
    <property type="match status" value="1"/>
</dbReference>
<dbReference type="Pfam" id="PF16507">
    <property type="entry name" value="HEAT_PSME4_mid"/>
    <property type="match status" value="1"/>
</dbReference>
<evidence type="ECO:0000259" key="10">
    <source>
        <dbReference type="Pfam" id="PF11919"/>
    </source>
</evidence>
<evidence type="ECO:0000259" key="13">
    <source>
        <dbReference type="Pfam" id="PF23096"/>
    </source>
</evidence>
<feature type="domain" description="Proteasome activator Blm10 N-terminal" evidence="12">
    <location>
        <begin position="9"/>
        <end position="84"/>
    </location>
</feature>
<evidence type="ECO:0000259" key="12">
    <source>
        <dbReference type="Pfam" id="PF16547"/>
    </source>
</evidence>
<evidence type="ECO:0000256" key="6">
    <source>
        <dbReference type="ARBA" id="ARBA00022763"/>
    </source>
</evidence>
<dbReference type="GO" id="GO:0010499">
    <property type="term" value="P:proteasomal ubiquitin-independent protein catabolic process"/>
    <property type="evidence" value="ECO:0007669"/>
    <property type="project" value="TreeGrafter"/>
</dbReference>
<evidence type="ECO:0000256" key="4">
    <source>
        <dbReference type="ARBA" id="ARBA00022490"/>
    </source>
</evidence>
<evidence type="ECO:0000256" key="2">
    <source>
        <dbReference type="ARBA" id="ARBA00004496"/>
    </source>
</evidence>
<dbReference type="InterPro" id="IPR055455">
    <property type="entry name" value="HEAT_PSME4"/>
</dbReference>
<accession>A0A9W4XAC6</accession>
<dbReference type="Proteomes" id="UP001152885">
    <property type="component" value="Unassembled WGS sequence"/>
</dbReference>
<keyword evidence="7" id="KW-0234">DNA repair</keyword>
<name>A0A9W4XAC6_9ASCO</name>
<dbReference type="GO" id="GO:0006281">
    <property type="term" value="P:DNA repair"/>
    <property type="evidence" value="ECO:0007669"/>
    <property type="project" value="UniProtKB-KW"/>
</dbReference>
<dbReference type="InterPro" id="IPR032430">
    <property type="entry name" value="Blm10_mid"/>
</dbReference>
<comment type="caution">
    <text evidence="14">The sequence shown here is derived from an EMBL/GenBank/DDBJ whole genome shotgun (WGS) entry which is preliminary data.</text>
</comment>
<dbReference type="GO" id="GO:0005829">
    <property type="term" value="C:cytosol"/>
    <property type="evidence" value="ECO:0007669"/>
    <property type="project" value="TreeGrafter"/>
</dbReference>
<dbReference type="Pfam" id="PF23096">
    <property type="entry name" value="HEAT_PSME4"/>
    <property type="match status" value="1"/>
</dbReference>
<reference evidence="14" key="1">
    <citation type="submission" date="2022-12" db="EMBL/GenBank/DDBJ databases">
        <authorList>
            <person name="Brejova B."/>
        </authorList>
    </citation>
    <scope>NUCLEOTIDE SEQUENCE</scope>
</reference>
<evidence type="ECO:0000256" key="5">
    <source>
        <dbReference type="ARBA" id="ARBA00022737"/>
    </source>
</evidence>
<evidence type="ECO:0000256" key="7">
    <source>
        <dbReference type="ARBA" id="ARBA00023204"/>
    </source>
</evidence>
<feature type="region of interest" description="Disordered" evidence="9">
    <location>
        <begin position="978"/>
        <end position="1007"/>
    </location>
</feature>